<evidence type="ECO:0000256" key="1">
    <source>
        <dbReference type="ARBA" id="ARBA00004651"/>
    </source>
</evidence>
<gene>
    <name evidence="8" type="ORF">PU630_04370</name>
</gene>
<evidence type="ECO:0000256" key="6">
    <source>
        <dbReference type="SAM" id="Phobius"/>
    </source>
</evidence>
<evidence type="ECO:0000259" key="7">
    <source>
        <dbReference type="Pfam" id="PF00482"/>
    </source>
</evidence>
<keyword evidence="4 6" id="KW-1133">Transmembrane helix</keyword>
<evidence type="ECO:0000256" key="5">
    <source>
        <dbReference type="ARBA" id="ARBA00023136"/>
    </source>
</evidence>
<keyword evidence="9" id="KW-1185">Reference proteome</keyword>
<dbReference type="Proteomes" id="UP001214553">
    <property type="component" value="Chromosome"/>
</dbReference>
<evidence type="ECO:0000256" key="4">
    <source>
        <dbReference type="ARBA" id="ARBA00022989"/>
    </source>
</evidence>
<feature type="transmembrane region" description="Helical" evidence="6">
    <location>
        <begin position="142"/>
        <end position="162"/>
    </location>
</feature>
<evidence type="ECO:0000313" key="9">
    <source>
        <dbReference type="Proteomes" id="UP001214553"/>
    </source>
</evidence>
<keyword evidence="3 6" id="KW-0812">Transmembrane</keyword>
<comment type="subcellular location">
    <subcellularLocation>
        <location evidence="1">Cell membrane</location>
        <topology evidence="1">Multi-pass membrane protein</topology>
    </subcellularLocation>
</comment>
<dbReference type="Pfam" id="PF00482">
    <property type="entry name" value="T2SSF"/>
    <property type="match status" value="1"/>
</dbReference>
<reference evidence="8 9" key="1">
    <citation type="submission" date="2023-03" db="EMBL/GenBank/DDBJ databases">
        <title>Genome sequence of Microbacterium sp. KACC 23027.</title>
        <authorList>
            <person name="Kim S."/>
            <person name="Heo J."/>
            <person name="Kwon S.-W."/>
        </authorList>
    </citation>
    <scope>NUCLEOTIDE SEQUENCE [LARGE SCALE GENOMIC DNA]</scope>
    <source>
        <strain evidence="8 9">KACC 23027</strain>
    </source>
</reference>
<name>A0ABY8C103_9MICO</name>
<keyword evidence="2" id="KW-1003">Cell membrane</keyword>
<evidence type="ECO:0000256" key="2">
    <source>
        <dbReference type="ARBA" id="ARBA00022475"/>
    </source>
</evidence>
<accession>A0ABY8C103</accession>
<dbReference type="InterPro" id="IPR018076">
    <property type="entry name" value="T2SS_GspF_dom"/>
</dbReference>
<dbReference type="RefSeq" id="WP_275279134.1">
    <property type="nucleotide sequence ID" value="NZ_CP119108.1"/>
</dbReference>
<feature type="transmembrane region" description="Helical" evidence="6">
    <location>
        <begin position="260"/>
        <end position="282"/>
    </location>
</feature>
<dbReference type="PANTHER" id="PTHR35007">
    <property type="entry name" value="INTEGRAL MEMBRANE PROTEIN-RELATED"/>
    <property type="match status" value="1"/>
</dbReference>
<sequence>MGLKHAAAPARADAGTVLRLAVLLQAGVAPADAWRYLAEAGDAAAAVVAAKLGAGGDVPSAIGALAGWGDVAAAWRIAETVGAPLAESLRGIAAALQDAARTRDEVRIALAEPAGTARLMSWLPLVAVALGAALGFDTLRTLATNPIGIGCALGGVGLILAAHRWNTRLVRRADPDEAVAGLGADLMAIALSGGVSLDRATELVRAAGAVQPDDETRGILTLSHSAGVPAAELLRAAAGLARHRARTDGRMRAARLSSSLLVPLGVCTLPAFLLLGVAPMLLSVLSTTPLSL</sequence>
<feature type="domain" description="Type II secretion system protein GspF" evidence="7">
    <location>
        <begin position="19"/>
        <end position="129"/>
    </location>
</feature>
<proteinExistence type="predicted"/>
<organism evidence="8 9">
    <name type="scientific">Microbacterium horticulturae</name>
    <dbReference type="NCBI Taxonomy" id="3028316"/>
    <lineage>
        <taxon>Bacteria</taxon>
        <taxon>Bacillati</taxon>
        <taxon>Actinomycetota</taxon>
        <taxon>Actinomycetes</taxon>
        <taxon>Micrococcales</taxon>
        <taxon>Microbacteriaceae</taxon>
        <taxon>Microbacterium</taxon>
    </lineage>
</organism>
<dbReference type="PANTHER" id="PTHR35007:SF4">
    <property type="entry name" value="CONSERVED TRANSMEMBRANE PROTEIN-RELATED"/>
    <property type="match status" value="1"/>
</dbReference>
<protein>
    <submittedName>
        <fullName evidence="8">Type II secretion system F family protein</fullName>
    </submittedName>
</protein>
<evidence type="ECO:0000313" key="8">
    <source>
        <dbReference type="EMBL" id="WEG09807.1"/>
    </source>
</evidence>
<evidence type="ECO:0000256" key="3">
    <source>
        <dbReference type="ARBA" id="ARBA00022692"/>
    </source>
</evidence>
<dbReference type="EMBL" id="CP119108">
    <property type="protein sequence ID" value="WEG09807.1"/>
    <property type="molecule type" value="Genomic_DNA"/>
</dbReference>
<feature type="transmembrane region" description="Helical" evidence="6">
    <location>
        <begin position="119"/>
        <end position="136"/>
    </location>
</feature>
<keyword evidence="5 6" id="KW-0472">Membrane</keyword>